<dbReference type="HOGENOM" id="CLU_2224355_0_0_1"/>
<dbReference type="AlphaFoldDB" id="L8G1T4"/>
<sequence length="106" mass="12104">MKSYPDNLKSGKLLKRLRYIFDTTNPAVFETVLFSSYETLVTLVTETPTVESVMDAEATGCVRSFVYIHLKLRKSSIGTDSKRTIMRKQWRIGLGLAQVLIQQMEL</sequence>
<dbReference type="Proteomes" id="UP000011064">
    <property type="component" value="Unassembled WGS sequence"/>
</dbReference>
<dbReference type="EMBL" id="GL573198">
    <property type="protein sequence ID" value="ELR06764.1"/>
    <property type="molecule type" value="Genomic_DNA"/>
</dbReference>
<name>L8G1T4_PSED2</name>
<accession>L8G1T4</accession>
<dbReference type="VEuPathDB" id="FungiDB:GMDG_02202"/>
<dbReference type="InParanoid" id="L8G1T4"/>
<protein>
    <submittedName>
        <fullName evidence="1">Uncharacterized protein</fullName>
    </submittedName>
</protein>
<evidence type="ECO:0000313" key="1">
    <source>
        <dbReference type="EMBL" id="ELR06764.1"/>
    </source>
</evidence>
<evidence type="ECO:0000313" key="2">
    <source>
        <dbReference type="Proteomes" id="UP000011064"/>
    </source>
</evidence>
<proteinExistence type="predicted"/>
<organism evidence="1 2">
    <name type="scientific">Pseudogymnoascus destructans (strain ATCC MYA-4855 / 20631-21)</name>
    <name type="common">Bat white-nose syndrome fungus</name>
    <name type="synonym">Geomyces destructans</name>
    <dbReference type="NCBI Taxonomy" id="658429"/>
    <lineage>
        <taxon>Eukaryota</taxon>
        <taxon>Fungi</taxon>
        <taxon>Dikarya</taxon>
        <taxon>Ascomycota</taxon>
        <taxon>Pezizomycotina</taxon>
        <taxon>Leotiomycetes</taxon>
        <taxon>Thelebolales</taxon>
        <taxon>Thelebolaceae</taxon>
        <taxon>Pseudogymnoascus</taxon>
    </lineage>
</organism>
<keyword evidence="2" id="KW-1185">Reference proteome</keyword>
<gene>
    <name evidence="1" type="ORF">GMDG_02202</name>
</gene>
<reference evidence="2" key="1">
    <citation type="submission" date="2010-09" db="EMBL/GenBank/DDBJ databases">
        <title>The genome sequence of Geomyces destructans 20631-21.</title>
        <authorList>
            <consortium name="The Broad Institute Genome Sequencing Platform"/>
            <person name="Cuomo C.A."/>
            <person name="Blehert D.S."/>
            <person name="Lorch J.M."/>
            <person name="Young S.K."/>
            <person name="Zeng Q."/>
            <person name="Gargeya S."/>
            <person name="Fitzgerald M."/>
            <person name="Haas B."/>
            <person name="Abouelleil A."/>
            <person name="Alvarado L."/>
            <person name="Arachchi H.M."/>
            <person name="Berlin A."/>
            <person name="Brown A."/>
            <person name="Chapman S.B."/>
            <person name="Chen Z."/>
            <person name="Dunbar C."/>
            <person name="Freedman E."/>
            <person name="Gearin G."/>
            <person name="Gellesch M."/>
            <person name="Goldberg J."/>
            <person name="Griggs A."/>
            <person name="Gujja S."/>
            <person name="Heiman D."/>
            <person name="Howarth C."/>
            <person name="Larson L."/>
            <person name="Lui A."/>
            <person name="MacDonald P.J.P."/>
            <person name="Montmayeur A."/>
            <person name="Murphy C."/>
            <person name="Neiman D."/>
            <person name="Pearson M."/>
            <person name="Priest M."/>
            <person name="Roberts A."/>
            <person name="Saif S."/>
            <person name="Shea T."/>
            <person name="Shenoy N."/>
            <person name="Sisk P."/>
            <person name="Stolte C."/>
            <person name="Sykes S."/>
            <person name="Wortman J."/>
            <person name="Nusbaum C."/>
            <person name="Birren B."/>
        </authorList>
    </citation>
    <scope>NUCLEOTIDE SEQUENCE [LARGE SCALE GENOMIC DNA]</scope>
    <source>
        <strain evidence="2">ATCC MYA-4855 / 20631-21</strain>
    </source>
</reference>